<dbReference type="Pfam" id="PF08729">
    <property type="entry name" value="HUN"/>
    <property type="match status" value="1"/>
</dbReference>
<dbReference type="Proteomes" id="UP000268321">
    <property type="component" value="Unassembled WGS sequence"/>
</dbReference>
<accession>A0A4P9ZDN4</accession>
<feature type="domain" description="Hpc2-related" evidence="2">
    <location>
        <begin position="366"/>
        <end position="410"/>
    </location>
</feature>
<reference evidence="4" key="1">
    <citation type="journal article" date="2018" name="Nat. Microbiol.">
        <title>Leveraging single-cell genomics to expand the fungal tree of life.</title>
        <authorList>
            <person name="Ahrendt S.R."/>
            <person name="Quandt C.A."/>
            <person name="Ciobanu D."/>
            <person name="Clum A."/>
            <person name="Salamov A."/>
            <person name="Andreopoulos B."/>
            <person name="Cheng J.F."/>
            <person name="Woyke T."/>
            <person name="Pelin A."/>
            <person name="Henrissat B."/>
            <person name="Reynolds N.K."/>
            <person name="Benny G.L."/>
            <person name="Smith M.E."/>
            <person name="James T.Y."/>
            <person name="Grigoriev I.V."/>
        </authorList>
    </citation>
    <scope>NUCLEOTIDE SEQUENCE [LARGE SCALE GENOMIC DNA]</scope>
    <source>
        <strain evidence="4">Baker2002</strain>
    </source>
</reference>
<dbReference type="InterPro" id="IPR036890">
    <property type="entry name" value="HATPase_C_sf"/>
</dbReference>
<evidence type="ECO:0000259" key="2">
    <source>
        <dbReference type="Pfam" id="PF08729"/>
    </source>
</evidence>
<sequence length="428" mass="47633">MHIHDLGAYPSFSNILTPQHFYQNDILLQYSKKDPHPKLMPDLIIEGDTNAMVPFMSTLELLITRPYKYKLGLGLPMCKVYADYWNGDLSMNSLEAYGSDKSGPTAGSLQVNSKNYSPGSESFQTNFRAAAKKAALPKIVFKPPKTSRASITSIINVDDNGEAAAPLATEKKRRAPKADSANKKAKTEGPKKPTKAQLKAAEQEAAELKKATAKAKSPETTTNVIEKPAIYATITAEKRKRALEPPSVADPMILEGDGNLRMKGNDEEDVKQDTTLPVVVLDIPLLDPKDPKPGQAEVVVHVMKMAEEKYGWNSMHPNSKSAIDLMDELLDDEDDVEDDEDDEVVTVDEKGVPIKRKDEKKKENKKKETKVNRKVGKYDCDDPFIDDTELQWEEEIATTKEGFFVYWGPLVDERSTGSTRKSNTKSKK</sequence>
<dbReference type="AlphaFoldDB" id="A0A4P9ZDN4"/>
<keyword evidence="4" id="KW-1185">Reference proteome</keyword>
<gene>
    <name evidence="3" type="ORF">METBISCDRAFT_26891</name>
</gene>
<evidence type="ECO:0000256" key="1">
    <source>
        <dbReference type="SAM" id="MobiDB-lite"/>
    </source>
</evidence>
<proteinExistence type="predicted"/>
<feature type="region of interest" description="Disordered" evidence="1">
    <location>
        <begin position="348"/>
        <end position="373"/>
    </location>
</feature>
<protein>
    <submittedName>
        <fullName evidence="3">HPC2-domain-containing protein</fullName>
    </submittedName>
</protein>
<dbReference type="InterPro" id="IPR014840">
    <property type="entry name" value="HRD"/>
</dbReference>
<feature type="region of interest" description="Disordered" evidence="1">
    <location>
        <begin position="167"/>
        <end position="215"/>
    </location>
</feature>
<dbReference type="EMBL" id="ML004447">
    <property type="protein sequence ID" value="RKP31067.1"/>
    <property type="molecule type" value="Genomic_DNA"/>
</dbReference>
<name>A0A4P9ZDN4_9ASCO</name>
<evidence type="ECO:0000313" key="3">
    <source>
        <dbReference type="EMBL" id="RKP31067.1"/>
    </source>
</evidence>
<dbReference type="OrthoDB" id="5576775at2759"/>
<dbReference type="Gene3D" id="3.30.565.10">
    <property type="entry name" value="Histidine kinase-like ATPase, C-terminal domain"/>
    <property type="match status" value="1"/>
</dbReference>
<organism evidence="3 4">
    <name type="scientific">Metschnikowia bicuspidata</name>
    <dbReference type="NCBI Taxonomy" id="27322"/>
    <lineage>
        <taxon>Eukaryota</taxon>
        <taxon>Fungi</taxon>
        <taxon>Dikarya</taxon>
        <taxon>Ascomycota</taxon>
        <taxon>Saccharomycotina</taxon>
        <taxon>Pichiomycetes</taxon>
        <taxon>Metschnikowiaceae</taxon>
        <taxon>Metschnikowia</taxon>
    </lineage>
</organism>
<feature type="compositionally biased region" description="Basic and acidic residues" evidence="1">
    <location>
        <begin position="176"/>
        <end position="191"/>
    </location>
</feature>
<evidence type="ECO:0000313" key="4">
    <source>
        <dbReference type="Proteomes" id="UP000268321"/>
    </source>
</evidence>